<evidence type="ECO:0000313" key="1">
    <source>
        <dbReference type="EMBL" id="KAI0050703.1"/>
    </source>
</evidence>
<reference evidence="1" key="2">
    <citation type="journal article" date="2022" name="New Phytol.">
        <title>Evolutionary transition to the ectomycorrhizal habit in the genomes of a hyperdiverse lineage of mushroom-forming fungi.</title>
        <authorList>
            <person name="Looney B."/>
            <person name="Miyauchi S."/>
            <person name="Morin E."/>
            <person name="Drula E."/>
            <person name="Courty P.E."/>
            <person name="Kohler A."/>
            <person name="Kuo A."/>
            <person name="LaButti K."/>
            <person name="Pangilinan J."/>
            <person name="Lipzen A."/>
            <person name="Riley R."/>
            <person name="Andreopoulos W."/>
            <person name="He G."/>
            <person name="Johnson J."/>
            <person name="Nolan M."/>
            <person name="Tritt A."/>
            <person name="Barry K.W."/>
            <person name="Grigoriev I.V."/>
            <person name="Nagy L.G."/>
            <person name="Hibbett D."/>
            <person name="Henrissat B."/>
            <person name="Matheny P.B."/>
            <person name="Labbe J."/>
            <person name="Martin F.M."/>
        </authorList>
    </citation>
    <scope>NUCLEOTIDE SEQUENCE</scope>
    <source>
        <strain evidence="1">FP105234-sp</strain>
    </source>
</reference>
<keyword evidence="2" id="KW-1185">Reference proteome</keyword>
<organism evidence="1 2">
    <name type="scientific">Auriscalpium vulgare</name>
    <dbReference type="NCBI Taxonomy" id="40419"/>
    <lineage>
        <taxon>Eukaryota</taxon>
        <taxon>Fungi</taxon>
        <taxon>Dikarya</taxon>
        <taxon>Basidiomycota</taxon>
        <taxon>Agaricomycotina</taxon>
        <taxon>Agaricomycetes</taxon>
        <taxon>Russulales</taxon>
        <taxon>Auriscalpiaceae</taxon>
        <taxon>Auriscalpium</taxon>
    </lineage>
</organism>
<dbReference type="Proteomes" id="UP000814033">
    <property type="component" value="Unassembled WGS sequence"/>
</dbReference>
<gene>
    <name evidence="1" type="ORF">FA95DRAFT_1555416</name>
</gene>
<protein>
    <submittedName>
        <fullName evidence="1">Uncharacterized protein</fullName>
    </submittedName>
</protein>
<reference evidence="1" key="1">
    <citation type="submission" date="2021-02" db="EMBL/GenBank/DDBJ databases">
        <authorList>
            <consortium name="DOE Joint Genome Institute"/>
            <person name="Ahrendt S."/>
            <person name="Looney B.P."/>
            <person name="Miyauchi S."/>
            <person name="Morin E."/>
            <person name="Drula E."/>
            <person name="Courty P.E."/>
            <person name="Chicoki N."/>
            <person name="Fauchery L."/>
            <person name="Kohler A."/>
            <person name="Kuo A."/>
            <person name="Labutti K."/>
            <person name="Pangilinan J."/>
            <person name="Lipzen A."/>
            <person name="Riley R."/>
            <person name="Andreopoulos W."/>
            <person name="He G."/>
            <person name="Johnson J."/>
            <person name="Barry K.W."/>
            <person name="Grigoriev I.V."/>
            <person name="Nagy L."/>
            <person name="Hibbett D."/>
            <person name="Henrissat B."/>
            <person name="Matheny P.B."/>
            <person name="Labbe J."/>
            <person name="Martin F."/>
        </authorList>
    </citation>
    <scope>NUCLEOTIDE SEQUENCE</scope>
    <source>
        <strain evidence="1">FP105234-sp</strain>
    </source>
</reference>
<dbReference type="EMBL" id="MU275859">
    <property type="protein sequence ID" value="KAI0050703.1"/>
    <property type="molecule type" value="Genomic_DNA"/>
</dbReference>
<proteinExistence type="predicted"/>
<accession>A0ACB8S3N7</accession>
<sequence length="338" mass="37992">MSINMATDHPQNLPPLSRPSSRPSTSQQSHPNFLAGQKRPASFVYEEASPSFGATLPSNDSNSWYYPSLRHDSDQEDAPIDPLMGNWGRKTGKGARWIRKGKMAAWGPGIEDWEAEDHARKRVKLLLPPERRSPSPPRLPHMRSPSPPLTAPYALPTQQHLNYTSFVMDRGNTHSFRADMLEDLERATSGLVEGEATMKRALGRLWQVISEDPARPPADDKLVPKREDEDEDAADERLARAPDLTPPAHKHFLVSYPSGPPPVFEQSQFTHPEVQLETLEKCLSALRELQDDGREYVERLEEIREGLGDVQAQREAVWKMVRTNAVKELQSMATGSVL</sequence>
<name>A0ACB8S3N7_9AGAM</name>
<evidence type="ECO:0000313" key="2">
    <source>
        <dbReference type="Proteomes" id="UP000814033"/>
    </source>
</evidence>
<comment type="caution">
    <text evidence="1">The sequence shown here is derived from an EMBL/GenBank/DDBJ whole genome shotgun (WGS) entry which is preliminary data.</text>
</comment>